<evidence type="ECO:0000259" key="1">
    <source>
        <dbReference type="Pfam" id="PF00535"/>
    </source>
</evidence>
<proteinExistence type="predicted"/>
<reference evidence="2 3" key="1">
    <citation type="submission" date="2018-08" db="EMBL/GenBank/DDBJ databases">
        <title>A genome reference for cultivated species of the human gut microbiota.</title>
        <authorList>
            <person name="Zou Y."/>
            <person name="Xue W."/>
            <person name="Luo G."/>
        </authorList>
    </citation>
    <scope>NUCLEOTIDE SEQUENCE [LARGE SCALE GENOMIC DNA]</scope>
    <source>
        <strain evidence="2 3">OF03-9BH</strain>
    </source>
</reference>
<dbReference type="Gene3D" id="3.90.550.10">
    <property type="entry name" value="Spore Coat Polysaccharide Biosynthesis Protein SpsA, Chain A"/>
    <property type="match status" value="1"/>
</dbReference>
<dbReference type="GO" id="GO:0016758">
    <property type="term" value="F:hexosyltransferase activity"/>
    <property type="evidence" value="ECO:0007669"/>
    <property type="project" value="UniProtKB-ARBA"/>
</dbReference>
<dbReference type="InterPro" id="IPR001173">
    <property type="entry name" value="Glyco_trans_2-like"/>
</dbReference>
<dbReference type="EMBL" id="QSCF01000015">
    <property type="protein sequence ID" value="RGX78597.1"/>
    <property type="molecule type" value="Genomic_DNA"/>
</dbReference>
<dbReference type="PANTHER" id="PTHR22916:SF3">
    <property type="entry name" value="UDP-GLCNAC:BETAGAL BETA-1,3-N-ACETYLGLUCOSAMINYLTRANSFERASE-LIKE PROTEIN 1"/>
    <property type="match status" value="1"/>
</dbReference>
<comment type="caution">
    <text evidence="2">The sequence shown here is derived from an EMBL/GenBank/DDBJ whole genome shotgun (WGS) entry which is preliminary data.</text>
</comment>
<feature type="domain" description="Glycosyltransferase 2-like" evidence="1">
    <location>
        <begin position="8"/>
        <end position="156"/>
    </location>
</feature>
<dbReference type="Pfam" id="PF00535">
    <property type="entry name" value="Glycos_transf_2"/>
    <property type="match status" value="1"/>
</dbReference>
<dbReference type="SUPFAM" id="SSF53448">
    <property type="entry name" value="Nucleotide-diphospho-sugar transferases"/>
    <property type="match status" value="1"/>
</dbReference>
<dbReference type="RefSeq" id="WP_117987524.1">
    <property type="nucleotide sequence ID" value="NZ_CABMFG010000015.1"/>
</dbReference>
<dbReference type="PANTHER" id="PTHR22916">
    <property type="entry name" value="GLYCOSYLTRANSFERASE"/>
    <property type="match status" value="1"/>
</dbReference>
<dbReference type="OrthoDB" id="9802649at2"/>
<gene>
    <name evidence="2" type="ORF">DXA68_10905</name>
</gene>
<dbReference type="InterPro" id="IPR029044">
    <property type="entry name" value="Nucleotide-diphossugar_trans"/>
</dbReference>
<accession>A0A413H4V6</accession>
<keyword evidence="2" id="KW-0808">Transferase</keyword>
<organism evidence="2 3">
    <name type="scientific">Bacteroides stercorirosoris</name>
    <dbReference type="NCBI Taxonomy" id="871324"/>
    <lineage>
        <taxon>Bacteria</taxon>
        <taxon>Pseudomonadati</taxon>
        <taxon>Bacteroidota</taxon>
        <taxon>Bacteroidia</taxon>
        <taxon>Bacteroidales</taxon>
        <taxon>Bacteroidaceae</taxon>
        <taxon>Bacteroides</taxon>
    </lineage>
</organism>
<evidence type="ECO:0000313" key="2">
    <source>
        <dbReference type="EMBL" id="RGX78597.1"/>
    </source>
</evidence>
<sequence>MDTCELVSIITPCFNSELFIAQTIESVINQTYSNWEMIIIDDCSTDHSADIILSYVERDSRIQYLKMPFPSGSASLPRNRGIELAKGRYIAFLDSDDIWYPRKLEMQIPLFQDMYVAIVYSWYEKMSEQGEKSNRIVKSALYHTYKTLLYGNEIGCLTCVVDTWKVGKCFFKRVGHEDYELWLSILKRGFIAKNCNEVLASYRVRQTSLSSNKLKAIRWVWNIYQSQGINVFSSIYYLLFDIIKSFVKFVK</sequence>
<protein>
    <submittedName>
        <fullName evidence="2">Glycosyltransferase family 2 protein</fullName>
    </submittedName>
</protein>
<dbReference type="AlphaFoldDB" id="A0A413H4V6"/>
<dbReference type="Proteomes" id="UP000286075">
    <property type="component" value="Unassembled WGS sequence"/>
</dbReference>
<evidence type="ECO:0000313" key="3">
    <source>
        <dbReference type="Proteomes" id="UP000286075"/>
    </source>
</evidence>
<name>A0A413H4V6_9BACE</name>